<sequence length="90" mass="9871">MRNWLVNLVGFVIVVVVAALCIEPGTVVIAKPQLANGLPTGSRPSERFQRTENFAAPPADLDRPLVLLPPYIPIVEEGTESNHPPNPRFF</sequence>
<reference evidence="2" key="2">
    <citation type="submission" date="2020-05" db="UniProtKB">
        <authorList>
            <consortium name="EnsemblMetazoa"/>
        </authorList>
    </citation>
    <scope>IDENTIFICATION</scope>
    <source>
        <strain evidence="2">IAEA</strain>
    </source>
</reference>
<dbReference type="Proteomes" id="UP000092460">
    <property type="component" value="Unassembled WGS sequence"/>
</dbReference>
<feature type="signal peptide" evidence="1">
    <location>
        <begin position="1"/>
        <end position="19"/>
    </location>
</feature>
<name>A0A1B0B9V7_9MUSC</name>
<dbReference type="VEuPathDB" id="VectorBase:GPPI023417"/>
<accession>A0A1B0B9V7</accession>
<proteinExistence type="predicted"/>
<dbReference type="EMBL" id="JXJN01010617">
    <property type="status" value="NOT_ANNOTATED_CDS"/>
    <property type="molecule type" value="Genomic_DNA"/>
</dbReference>
<dbReference type="EnsemblMetazoa" id="GPPI023417-RA">
    <property type="protein sequence ID" value="GPPI023417-PA"/>
    <property type="gene ID" value="GPPI023417"/>
</dbReference>
<organism evidence="2 3">
    <name type="scientific">Glossina palpalis gambiensis</name>
    <dbReference type="NCBI Taxonomy" id="67801"/>
    <lineage>
        <taxon>Eukaryota</taxon>
        <taxon>Metazoa</taxon>
        <taxon>Ecdysozoa</taxon>
        <taxon>Arthropoda</taxon>
        <taxon>Hexapoda</taxon>
        <taxon>Insecta</taxon>
        <taxon>Pterygota</taxon>
        <taxon>Neoptera</taxon>
        <taxon>Endopterygota</taxon>
        <taxon>Diptera</taxon>
        <taxon>Brachycera</taxon>
        <taxon>Muscomorpha</taxon>
        <taxon>Hippoboscoidea</taxon>
        <taxon>Glossinidae</taxon>
        <taxon>Glossina</taxon>
    </lineage>
</organism>
<evidence type="ECO:0000256" key="1">
    <source>
        <dbReference type="SAM" id="SignalP"/>
    </source>
</evidence>
<evidence type="ECO:0008006" key="4">
    <source>
        <dbReference type="Google" id="ProtNLM"/>
    </source>
</evidence>
<evidence type="ECO:0000313" key="3">
    <source>
        <dbReference type="Proteomes" id="UP000092460"/>
    </source>
</evidence>
<keyword evidence="3" id="KW-1185">Reference proteome</keyword>
<keyword evidence="1" id="KW-0732">Signal</keyword>
<reference evidence="3" key="1">
    <citation type="submission" date="2015-01" db="EMBL/GenBank/DDBJ databases">
        <authorList>
            <person name="Aksoy S."/>
            <person name="Warren W."/>
            <person name="Wilson R.K."/>
        </authorList>
    </citation>
    <scope>NUCLEOTIDE SEQUENCE [LARGE SCALE GENOMIC DNA]</scope>
    <source>
        <strain evidence="3">IAEA</strain>
    </source>
</reference>
<feature type="chain" id="PRO_5008404653" description="Secreted protein" evidence="1">
    <location>
        <begin position="20"/>
        <end position="90"/>
    </location>
</feature>
<dbReference type="AlphaFoldDB" id="A0A1B0B9V7"/>
<protein>
    <recommendedName>
        <fullName evidence="4">Secreted protein</fullName>
    </recommendedName>
</protein>
<evidence type="ECO:0000313" key="2">
    <source>
        <dbReference type="EnsemblMetazoa" id="GPPI023417-PA"/>
    </source>
</evidence>